<dbReference type="STRING" id="334253.SAMN04487943_11136"/>
<keyword evidence="3" id="KW-1185">Reference proteome</keyword>
<dbReference type="Pfam" id="PF14184">
    <property type="entry name" value="YrvL"/>
    <property type="match status" value="1"/>
</dbReference>
<reference evidence="3" key="1">
    <citation type="submission" date="2016-10" db="EMBL/GenBank/DDBJ databases">
        <authorList>
            <person name="Varghese N."/>
            <person name="Submissions S."/>
        </authorList>
    </citation>
    <scope>NUCLEOTIDE SEQUENCE [LARGE SCALE GENOMIC DNA]</scope>
    <source>
        <strain evidence="3">CGMCC 1.4250</strain>
    </source>
</reference>
<dbReference type="EMBL" id="FOTR01000011">
    <property type="protein sequence ID" value="SFM26357.1"/>
    <property type="molecule type" value="Genomic_DNA"/>
</dbReference>
<gene>
    <name evidence="2" type="ORF">SAMN04487943_11136</name>
</gene>
<dbReference type="OrthoDB" id="2885393at2"/>
<sequence length="146" mass="16726">MSEDKNDSFRDMNKKEKAATIAGIALLIILVIGFVIGIFFFGLAGLFELLGVQYQSFWSLIGFVVSFFLLGLIAELFFKVIFKLTVRNITEKIKIVFFRFSFEFLSNWLVLFTVDEFMRSITLSLKAEIIIALLLAVLEIVFDDKD</sequence>
<evidence type="ECO:0000313" key="3">
    <source>
        <dbReference type="Proteomes" id="UP000198565"/>
    </source>
</evidence>
<keyword evidence="1" id="KW-0472">Membrane</keyword>
<dbReference type="AlphaFoldDB" id="A0A1I4PF94"/>
<evidence type="ECO:0000313" key="2">
    <source>
        <dbReference type="EMBL" id="SFM26357.1"/>
    </source>
</evidence>
<accession>A0A1I4PF94</accession>
<name>A0A1I4PF94_9BACI</name>
<protein>
    <submittedName>
        <fullName evidence="2">Regulatory protein YrvL</fullName>
    </submittedName>
</protein>
<dbReference type="RefSeq" id="WP_091485028.1">
    <property type="nucleotide sequence ID" value="NZ_FOTR01000011.1"/>
</dbReference>
<keyword evidence="1" id="KW-0812">Transmembrane</keyword>
<evidence type="ECO:0000256" key="1">
    <source>
        <dbReference type="SAM" id="Phobius"/>
    </source>
</evidence>
<keyword evidence="1" id="KW-1133">Transmembrane helix</keyword>
<organism evidence="2 3">
    <name type="scientific">Gracilibacillus orientalis</name>
    <dbReference type="NCBI Taxonomy" id="334253"/>
    <lineage>
        <taxon>Bacteria</taxon>
        <taxon>Bacillati</taxon>
        <taxon>Bacillota</taxon>
        <taxon>Bacilli</taxon>
        <taxon>Bacillales</taxon>
        <taxon>Bacillaceae</taxon>
        <taxon>Gracilibacillus</taxon>
    </lineage>
</organism>
<dbReference type="InterPro" id="IPR025912">
    <property type="entry name" value="YrvL"/>
</dbReference>
<proteinExistence type="predicted"/>
<feature type="transmembrane region" description="Helical" evidence="1">
    <location>
        <begin position="123"/>
        <end position="142"/>
    </location>
</feature>
<feature type="transmembrane region" description="Helical" evidence="1">
    <location>
        <begin position="93"/>
        <end position="111"/>
    </location>
</feature>
<feature type="transmembrane region" description="Helical" evidence="1">
    <location>
        <begin position="57"/>
        <end position="81"/>
    </location>
</feature>
<dbReference type="Proteomes" id="UP000198565">
    <property type="component" value="Unassembled WGS sequence"/>
</dbReference>
<feature type="transmembrane region" description="Helical" evidence="1">
    <location>
        <begin position="21"/>
        <end position="45"/>
    </location>
</feature>